<keyword evidence="2" id="KW-0378">Hydrolase</keyword>
<evidence type="ECO:0000259" key="1">
    <source>
        <dbReference type="Pfam" id="PF12146"/>
    </source>
</evidence>
<evidence type="ECO:0000313" key="2">
    <source>
        <dbReference type="EMBL" id="RYC74554.1"/>
    </source>
</evidence>
<dbReference type="Gene3D" id="3.40.50.1820">
    <property type="entry name" value="alpha/beta hydrolase"/>
    <property type="match status" value="1"/>
</dbReference>
<dbReference type="Proteomes" id="UP001191019">
    <property type="component" value="Unassembled WGS sequence"/>
</dbReference>
<gene>
    <name evidence="2" type="primary">bioH</name>
    <name evidence="2" type="ORF">G3RUM_00711</name>
</gene>
<dbReference type="PANTHER" id="PTHR43798:SF33">
    <property type="entry name" value="HYDROLASE, PUTATIVE (AFU_ORTHOLOGUE AFUA_2G14860)-RELATED"/>
    <property type="match status" value="1"/>
</dbReference>
<dbReference type="Pfam" id="PF12146">
    <property type="entry name" value="Hydrolase_4"/>
    <property type="match status" value="1"/>
</dbReference>
<sequence>MADLYIIHGWTYTVEPWRSTLKILRDNGISVKMLHVPGLTEKSDKVFTIEDYMGWADENIPDGALALGHSNGGRILLNLCAKKPEKLKYLILLDAAGVYEPSARKKIVEKVAKLGKPLKKVPIIDKAFHKLTGSTDYSRAPENMKQTLTNMLESDKDLDFSKIQTKTFILWGKKDTTTPPRQATTMYEKLPNAELKFYANWTHAPYISSPDELARALTALITRIKK</sequence>
<protein>
    <submittedName>
        <fullName evidence="2">Pimeloyl-[acyl-carrier protein] methyl ester esterase</fullName>
        <ecNumber evidence="2">3.1.1.85</ecNumber>
    </submittedName>
</protein>
<dbReference type="EC" id="3.1.1.85" evidence="2"/>
<name>A0ABY0FNN5_9BACT</name>
<keyword evidence="3" id="KW-1185">Reference proteome</keyword>
<dbReference type="InterPro" id="IPR022742">
    <property type="entry name" value="Hydrolase_4"/>
</dbReference>
<dbReference type="InterPro" id="IPR029058">
    <property type="entry name" value="AB_hydrolase_fold"/>
</dbReference>
<evidence type="ECO:0000313" key="3">
    <source>
        <dbReference type="Proteomes" id="UP001191019"/>
    </source>
</evidence>
<accession>A0ABY0FNN5</accession>
<reference evidence="2 3" key="1">
    <citation type="journal article" date="2018" name="bioRxiv">
        <title>Evidence of independent acquisition and adaption of ultra-small bacteria to human hosts across the highly diverse yet reduced genomes of the phylum Saccharibacteria.</title>
        <authorList>
            <person name="McLean J.S."/>
            <person name="Bor B."/>
            <person name="To T.T."/>
            <person name="Liu Q."/>
            <person name="Kearns K.A."/>
            <person name="Solden L.M."/>
            <person name="Wrighton K.C."/>
            <person name="He X."/>
            <person name="Shi W."/>
        </authorList>
    </citation>
    <scope>NUCLEOTIDE SEQUENCE [LARGE SCALE GENOMIC DNA]</scope>
    <source>
        <strain evidence="2 3">TM7_G3_2_Rum_HOT_351B</strain>
    </source>
</reference>
<dbReference type="RefSeq" id="WP_129735434.1">
    <property type="nucleotide sequence ID" value="NZ_PRLM01000006.1"/>
</dbReference>
<dbReference type="GO" id="GO:0090499">
    <property type="term" value="F:pimelyl-[acyl-carrier protein] methyl ester esterase activity"/>
    <property type="evidence" value="ECO:0007669"/>
    <property type="project" value="UniProtKB-EC"/>
</dbReference>
<dbReference type="EMBL" id="PRLM01000006">
    <property type="protein sequence ID" value="RYC74554.1"/>
    <property type="molecule type" value="Genomic_DNA"/>
</dbReference>
<reference evidence="2 3" key="2">
    <citation type="journal article" date="2020" name="Cell Rep.">
        <title>Acquisition and Adaptation of Ultra-small Parasitic Reduced Genome Bacteria to Mammalian Hosts.</title>
        <authorList>
            <person name="McLean J.S."/>
            <person name="Bor B."/>
            <person name="Kerns K.A."/>
            <person name="Liu Q."/>
            <person name="To T.T."/>
            <person name="Solden L."/>
            <person name="Hendrickson E.L."/>
            <person name="Wrighton K."/>
            <person name="Shi W."/>
            <person name="He X."/>
        </authorList>
    </citation>
    <scope>NUCLEOTIDE SEQUENCE [LARGE SCALE GENOMIC DNA]</scope>
    <source>
        <strain evidence="2 3">TM7_G3_2_Rum_HOT_351B</strain>
    </source>
</reference>
<comment type="caution">
    <text evidence="2">The sequence shown here is derived from an EMBL/GenBank/DDBJ whole genome shotgun (WGS) entry which is preliminary data.</text>
</comment>
<proteinExistence type="predicted"/>
<dbReference type="SUPFAM" id="SSF53474">
    <property type="entry name" value="alpha/beta-Hydrolases"/>
    <property type="match status" value="1"/>
</dbReference>
<organism evidence="2 3">
    <name type="scientific">Candidatus Nanosyncoccus alces</name>
    <dbReference type="NCBI Taxonomy" id="2171997"/>
    <lineage>
        <taxon>Bacteria</taxon>
        <taxon>Candidatus Saccharimonadota</taxon>
        <taxon>Candidatus Nanosyncoccalia</taxon>
        <taxon>Candidatus Nanosyncoccales</taxon>
        <taxon>Candidatus Nanosyncoccaceae</taxon>
        <taxon>Candidatus Nanosyncoccus</taxon>
    </lineage>
</organism>
<dbReference type="InterPro" id="IPR050266">
    <property type="entry name" value="AB_hydrolase_sf"/>
</dbReference>
<dbReference type="PANTHER" id="PTHR43798">
    <property type="entry name" value="MONOACYLGLYCEROL LIPASE"/>
    <property type="match status" value="1"/>
</dbReference>
<feature type="domain" description="Serine aminopeptidase S33" evidence="1">
    <location>
        <begin position="65"/>
        <end position="204"/>
    </location>
</feature>